<gene>
    <name evidence="6" type="ORF">C7U55_09115</name>
</gene>
<dbReference type="Pfam" id="PF01380">
    <property type="entry name" value="SIS"/>
    <property type="match status" value="1"/>
</dbReference>
<feature type="domain" description="HTH rpiR-type" evidence="4">
    <location>
        <begin position="1"/>
        <end position="77"/>
    </location>
</feature>
<dbReference type="GO" id="GO:0003700">
    <property type="term" value="F:DNA-binding transcription factor activity"/>
    <property type="evidence" value="ECO:0007669"/>
    <property type="project" value="InterPro"/>
</dbReference>
<dbReference type="RefSeq" id="WP_106988305.1">
    <property type="nucleotide sequence ID" value="NZ_DBGDQT010000054.1"/>
</dbReference>
<organism evidence="6 7">
    <name type="scientific">Faecalibacillus faecis</name>
    <dbReference type="NCBI Taxonomy" id="1982628"/>
    <lineage>
        <taxon>Bacteria</taxon>
        <taxon>Bacillati</taxon>
        <taxon>Bacillota</taxon>
        <taxon>Erysipelotrichia</taxon>
        <taxon>Erysipelotrichales</taxon>
        <taxon>Coprobacillaceae</taxon>
        <taxon>Faecalibacillus</taxon>
    </lineage>
</organism>
<dbReference type="InterPro" id="IPR000281">
    <property type="entry name" value="HTH_RpiR"/>
</dbReference>
<dbReference type="GO" id="GO:0097367">
    <property type="term" value="F:carbohydrate derivative binding"/>
    <property type="evidence" value="ECO:0007669"/>
    <property type="project" value="InterPro"/>
</dbReference>
<keyword evidence="2" id="KW-0238">DNA-binding</keyword>
<sequence>MNFKEKISIFYTDLTTTEKRICANILKNPKIITEHSIVEAGNLCNTSKSAMLRFAKKLEYSGYSEFKYAINEYYSSQKDYPKKINDNTLASQIILNFKKTVDQLANLNLDDKLKELSELIDTYQYVKALGIGNSSFCANQLVYSLYSYDKFFDAVTDDVQFSYLKNCLNENYLLIIFSVSGSPTTYLELLKEAKKKNAYVVLITMNNETQLAKYSNMTFYLPSTISYLQDKKILKQFDNRTTLHFFSEVISYYYGFYIENKKA</sequence>
<keyword evidence="1" id="KW-0805">Transcription regulation</keyword>
<evidence type="ECO:0000256" key="2">
    <source>
        <dbReference type="ARBA" id="ARBA00023125"/>
    </source>
</evidence>
<evidence type="ECO:0000256" key="1">
    <source>
        <dbReference type="ARBA" id="ARBA00023015"/>
    </source>
</evidence>
<accession>A0A2T3FWI3</accession>
<evidence type="ECO:0000259" key="5">
    <source>
        <dbReference type="PROSITE" id="PS51464"/>
    </source>
</evidence>
<evidence type="ECO:0000313" key="7">
    <source>
        <dbReference type="Proteomes" id="UP000241201"/>
    </source>
</evidence>
<dbReference type="PROSITE" id="PS51071">
    <property type="entry name" value="HTH_RPIR"/>
    <property type="match status" value="1"/>
</dbReference>
<dbReference type="InterPro" id="IPR001347">
    <property type="entry name" value="SIS_dom"/>
</dbReference>
<dbReference type="InterPro" id="IPR047640">
    <property type="entry name" value="RpiR-like"/>
</dbReference>
<dbReference type="InterPro" id="IPR009057">
    <property type="entry name" value="Homeodomain-like_sf"/>
</dbReference>
<dbReference type="Pfam" id="PF01418">
    <property type="entry name" value="HTH_6"/>
    <property type="match status" value="1"/>
</dbReference>
<dbReference type="SUPFAM" id="SSF46689">
    <property type="entry name" value="Homeodomain-like"/>
    <property type="match status" value="1"/>
</dbReference>
<dbReference type="Gene3D" id="1.10.10.10">
    <property type="entry name" value="Winged helix-like DNA-binding domain superfamily/Winged helix DNA-binding domain"/>
    <property type="match status" value="1"/>
</dbReference>
<evidence type="ECO:0000313" key="6">
    <source>
        <dbReference type="EMBL" id="PST39636.1"/>
    </source>
</evidence>
<name>A0A2T3FWI3_9FIRM</name>
<dbReference type="PROSITE" id="PS51464">
    <property type="entry name" value="SIS"/>
    <property type="match status" value="1"/>
</dbReference>
<dbReference type="GO" id="GO:1901135">
    <property type="term" value="P:carbohydrate derivative metabolic process"/>
    <property type="evidence" value="ECO:0007669"/>
    <property type="project" value="InterPro"/>
</dbReference>
<evidence type="ECO:0000259" key="4">
    <source>
        <dbReference type="PROSITE" id="PS51071"/>
    </source>
</evidence>
<evidence type="ECO:0000256" key="3">
    <source>
        <dbReference type="ARBA" id="ARBA00023163"/>
    </source>
</evidence>
<dbReference type="PANTHER" id="PTHR30514">
    <property type="entry name" value="GLUCOKINASE"/>
    <property type="match status" value="1"/>
</dbReference>
<dbReference type="Proteomes" id="UP000241201">
    <property type="component" value="Unassembled WGS sequence"/>
</dbReference>
<dbReference type="AlphaFoldDB" id="A0A2T3FWI3"/>
<dbReference type="SUPFAM" id="SSF53697">
    <property type="entry name" value="SIS domain"/>
    <property type="match status" value="1"/>
</dbReference>
<dbReference type="InterPro" id="IPR046348">
    <property type="entry name" value="SIS_dom_sf"/>
</dbReference>
<dbReference type="GeneID" id="77471249"/>
<dbReference type="InterPro" id="IPR036388">
    <property type="entry name" value="WH-like_DNA-bd_sf"/>
</dbReference>
<protein>
    <submittedName>
        <fullName evidence="6">MurR/RpiR family transcriptional regulator</fullName>
    </submittedName>
</protein>
<dbReference type="InterPro" id="IPR035472">
    <property type="entry name" value="RpiR-like_SIS"/>
</dbReference>
<comment type="caution">
    <text evidence="6">The sequence shown here is derived from an EMBL/GenBank/DDBJ whole genome shotgun (WGS) entry which is preliminary data.</text>
</comment>
<dbReference type="Gene3D" id="3.40.50.10490">
    <property type="entry name" value="Glucose-6-phosphate isomerase like protein, domain 1"/>
    <property type="match status" value="1"/>
</dbReference>
<reference evidence="7" key="1">
    <citation type="submission" date="2018-03" db="EMBL/GenBank/DDBJ databases">
        <title>Lachnoclostridium SNUG30370 gen.nov., sp.nov., isolated from human faeces.</title>
        <authorList>
            <person name="Seo B."/>
            <person name="Jeon K."/>
            <person name="Ko G."/>
        </authorList>
    </citation>
    <scope>NUCLEOTIDE SEQUENCE [LARGE SCALE GENOMIC DNA]</scope>
    <source>
        <strain evidence="7">SNUG30370</strain>
    </source>
</reference>
<keyword evidence="7" id="KW-1185">Reference proteome</keyword>
<keyword evidence="3" id="KW-0804">Transcription</keyword>
<dbReference type="PANTHER" id="PTHR30514:SF1">
    <property type="entry name" value="HTH-TYPE TRANSCRIPTIONAL REGULATOR HEXR-RELATED"/>
    <property type="match status" value="1"/>
</dbReference>
<dbReference type="EMBL" id="PYLP01000012">
    <property type="protein sequence ID" value="PST39636.1"/>
    <property type="molecule type" value="Genomic_DNA"/>
</dbReference>
<dbReference type="CDD" id="cd05013">
    <property type="entry name" value="SIS_RpiR"/>
    <property type="match status" value="1"/>
</dbReference>
<dbReference type="GO" id="GO:0003677">
    <property type="term" value="F:DNA binding"/>
    <property type="evidence" value="ECO:0007669"/>
    <property type="project" value="UniProtKB-KW"/>
</dbReference>
<feature type="domain" description="SIS" evidence="5">
    <location>
        <begin position="116"/>
        <end position="263"/>
    </location>
</feature>
<proteinExistence type="predicted"/>